<feature type="signal peptide" evidence="6">
    <location>
        <begin position="1"/>
        <end position="19"/>
    </location>
</feature>
<dbReference type="PRINTS" id="PR00690">
    <property type="entry name" value="ADHESNFAMILY"/>
</dbReference>
<evidence type="ECO:0000256" key="1">
    <source>
        <dbReference type="ARBA" id="ARBA00004196"/>
    </source>
</evidence>
<dbReference type="GO" id="GO:0007155">
    <property type="term" value="P:cell adhesion"/>
    <property type="evidence" value="ECO:0007669"/>
    <property type="project" value="InterPro"/>
</dbReference>
<dbReference type="AlphaFoldDB" id="A0A1Y1RLM6"/>
<reference evidence="7 8" key="1">
    <citation type="submission" date="2016-05" db="EMBL/GenBank/DDBJ databases">
        <title>Draft genome sequence of a porcine commensal Rothia nasimurium.</title>
        <authorList>
            <person name="Gaiser R.A."/>
            <person name="Van Baarlen P."/>
            <person name="Wells J.M."/>
        </authorList>
    </citation>
    <scope>NUCLEOTIDE SEQUENCE [LARGE SCALE GENOMIC DNA]</scope>
    <source>
        <strain evidence="7 8">PT-32</strain>
    </source>
</reference>
<keyword evidence="8" id="KW-1185">Reference proteome</keyword>
<evidence type="ECO:0000256" key="3">
    <source>
        <dbReference type="ARBA" id="ARBA00022723"/>
    </source>
</evidence>
<dbReference type="InterPro" id="IPR006129">
    <property type="entry name" value="AdhesinB"/>
</dbReference>
<accession>A0A1Y1RLM6</accession>
<dbReference type="GO" id="GO:0030313">
    <property type="term" value="C:cell envelope"/>
    <property type="evidence" value="ECO:0007669"/>
    <property type="project" value="UniProtKB-SubCell"/>
</dbReference>
<dbReference type="RefSeq" id="WP_083093729.1">
    <property type="nucleotide sequence ID" value="NZ_LXWF01000044.1"/>
</dbReference>
<dbReference type="PROSITE" id="PS51257">
    <property type="entry name" value="PROKAR_LIPOPROTEIN"/>
    <property type="match status" value="1"/>
</dbReference>
<gene>
    <name evidence="7" type="ORF">A7979_07960</name>
</gene>
<proteinExistence type="inferred from homology"/>
<evidence type="ECO:0000256" key="5">
    <source>
        <dbReference type="RuleBase" id="RU003512"/>
    </source>
</evidence>
<dbReference type="PANTHER" id="PTHR42953">
    <property type="entry name" value="HIGH-AFFINITY ZINC UPTAKE SYSTEM PROTEIN ZNUA-RELATED"/>
    <property type="match status" value="1"/>
</dbReference>
<keyword evidence="2 5" id="KW-0813">Transport</keyword>
<name>A0A1Y1RLM6_9MICC</name>
<comment type="subcellular location">
    <subcellularLocation>
        <location evidence="1">Cell envelope</location>
    </subcellularLocation>
</comment>
<protein>
    <submittedName>
        <fullName evidence="7">ABC transporter substrate-binding protein</fullName>
    </submittedName>
</protein>
<sequence length="320" mass="33789">MKKALTTLALSTVSVLALAACGTGDTAASSSAASDDGALKIVTTTDVYADLVKAVGGDKVEVTPLIASTAVDPHSYEASSQDRLTVKDADLVVVNGGGYDTFLTDMAGADNPDQVVVNAVELSDLFSAEDLAHMAEEHGDHAEGEEHVHTYNEHVWYDLDTMKKVADQIATDLGELDPANADAYTQAAAAFSGEADTLLTQLEAINTEERTYLATEPVSGYLLEDAGFSDATPSDLTAAVDSESDIAPLTLQEVKDTLTDGSVDLLSFNEQTQTSQTSEIYTFAREAGVPAVSFTETLPENTGYLDWMTTNIDNLEKAVA</sequence>
<evidence type="ECO:0000313" key="8">
    <source>
        <dbReference type="Proteomes" id="UP000192359"/>
    </source>
</evidence>
<evidence type="ECO:0000256" key="6">
    <source>
        <dbReference type="SAM" id="SignalP"/>
    </source>
</evidence>
<dbReference type="EMBL" id="LXWF01000044">
    <property type="protein sequence ID" value="ORC15267.1"/>
    <property type="molecule type" value="Genomic_DNA"/>
</dbReference>
<dbReference type="InterPro" id="IPR006128">
    <property type="entry name" value="Lipoprotein_PsaA-like"/>
</dbReference>
<evidence type="ECO:0000313" key="7">
    <source>
        <dbReference type="EMBL" id="ORC15267.1"/>
    </source>
</evidence>
<dbReference type="Pfam" id="PF01297">
    <property type="entry name" value="ZnuA"/>
    <property type="match status" value="1"/>
</dbReference>
<dbReference type="InterPro" id="IPR050492">
    <property type="entry name" value="Bact_metal-bind_prot9"/>
</dbReference>
<dbReference type="Proteomes" id="UP000192359">
    <property type="component" value="Unassembled WGS sequence"/>
</dbReference>
<dbReference type="SUPFAM" id="SSF53807">
    <property type="entry name" value="Helical backbone' metal receptor"/>
    <property type="match status" value="1"/>
</dbReference>
<dbReference type="Gene3D" id="3.40.50.1980">
    <property type="entry name" value="Nitrogenase molybdenum iron protein domain"/>
    <property type="match status" value="2"/>
</dbReference>
<dbReference type="InterPro" id="IPR006127">
    <property type="entry name" value="ZnuA-like"/>
</dbReference>
<dbReference type="GO" id="GO:0046872">
    <property type="term" value="F:metal ion binding"/>
    <property type="evidence" value="ECO:0007669"/>
    <property type="project" value="UniProtKB-KW"/>
</dbReference>
<dbReference type="GO" id="GO:0030001">
    <property type="term" value="P:metal ion transport"/>
    <property type="evidence" value="ECO:0007669"/>
    <property type="project" value="InterPro"/>
</dbReference>
<organism evidence="7 8">
    <name type="scientific">Rothia nasimurium</name>
    <dbReference type="NCBI Taxonomy" id="85336"/>
    <lineage>
        <taxon>Bacteria</taxon>
        <taxon>Bacillati</taxon>
        <taxon>Actinomycetota</taxon>
        <taxon>Actinomycetes</taxon>
        <taxon>Micrococcales</taxon>
        <taxon>Micrococcaceae</taxon>
        <taxon>Rothia</taxon>
    </lineage>
</organism>
<comment type="caution">
    <text evidence="7">The sequence shown here is derived from an EMBL/GenBank/DDBJ whole genome shotgun (WGS) entry which is preliminary data.</text>
</comment>
<evidence type="ECO:0000256" key="4">
    <source>
        <dbReference type="ARBA" id="ARBA00022729"/>
    </source>
</evidence>
<comment type="similarity">
    <text evidence="5">Belongs to the bacterial solute-binding protein 9 family.</text>
</comment>
<dbReference type="PRINTS" id="PR00691">
    <property type="entry name" value="ADHESINB"/>
</dbReference>
<feature type="chain" id="PRO_5010988824" evidence="6">
    <location>
        <begin position="20"/>
        <end position="320"/>
    </location>
</feature>
<keyword evidence="4 6" id="KW-0732">Signal</keyword>
<keyword evidence="3" id="KW-0479">Metal-binding</keyword>
<evidence type="ECO:0000256" key="2">
    <source>
        <dbReference type="ARBA" id="ARBA00022448"/>
    </source>
</evidence>
<dbReference type="OrthoDB" id="5296019at2"/>
<dbReference type="PANTHER" id="PTHR42953:SF1">
    <property type="entry name" value="METAL-BINDING PROTEIN HI_0362-RELATED"/>
    <property type="match status" value="1"/>
</dbReference>